<accession>A0A844B5G2</accession>
<dbReference type="AlphaFoldDB" id="A0A844B5G2"/>
<dbReference type="InterPro" id="IPR009937">
    <property type="entry name" value="Phage_holin_3_6"/>
</dbReference>
<feature type="transmembrane region" description="Helical" evidence="1">
    <location>
        <begin position="78"/>
        <end position="96"/>
    </location>
</feature>
<name>A0A844B5G2_9BURK</name>
<dbReference type="OrthoDB" id="8906835at2"/>
<proteinExistence type="predicted"/>
<gene>
    <name evidence="2" type="ORF">GHT07_04665</name>
</gene>
<keyword evidence="1" id="KW-1133">Transmembrane helix</keyword>
<sequence length="128" mass="13720">MTEAGASGGLLASLRRMFATVLEIGQVRLHILGNELEQEKLRLFDGLIVAAIGLMLTSIGAVLLCALIIMLFAEGYRIVALAVMTIVFIGGGILAMRAGGQRLRAKTHMFQATLAEIAQDREALAPRE</sequence>
<evidence type="ECO:0000313" key="3">
    <source>
        <dbReference type="Proteomes" id="UP000487350"/>
    </source>
</evidence>
<protein>
    <submittedName>
        <fullName evidence="2">Phage holin family protein</fullName>
    </submittedName>
</protein>
<dbReference type="RefSeq" id="WP_153583905.1">
    <property type="nucleotide sequence ID" value="NZ_WJBU01000004.1"/>
</dbReference>
<evidence type="ECO:0000313" key="2">
    <source>
        <dbReference type="EMBL" id="MRD46556.1"/>
    </source>
</evidence>
<dbReference type="Pfam" id="PF07332">
    <property type="entry name" value="Phage_holin_3_6"/>
    <property type="match status" value="1"/>
</dbReference>
<dbReference type="EMBL" id="WJBU01000004">
    <property type="protein sequence ID" value="MRD46556.1"/>
    <property type="molecule type" value="Genomic_DNA"/>
</dbReference>
<dbReference type="Proteomes" id="UP000487350">
    <property type="component" value="Unassembled WGS sequence"/>
</dbReference>
<comment type="caution">
    <text evidence="2">The sequence shown here is derived from an EMBL/GenBank/DDBJ whole genome shotgun (WGS) entry which is preliminary data.</text>
</comment>
<keyword evidence="1" id="KW-0472">Membrane</keyword>
<evidence type="ECO:0000256" key="1">
    <source>
        <dbReference type="SAM" id="Phobius"/>
    </source>
</evidence>
<reference evidence="2 3" key="1">
    <citation type="submission" date="2019-11" db="EMBL/GenBank/DDBJ databases">
        <title>Caenimonas koreensis gen. nov., sp. nov., isolated from activated sludge.</title>
        <authorList>
            <person name="Seung H.R."/>
        </authorList>
    </citation>
    <scope>NUCLEOTIDE SEQUENCE [LARGE SCALE GENOMIC DNA]</scope>
    <source>
        <strain evidence="2 3">EMB320</strain>
    </source>
</reference>
<keyword evidence="3" id="KW-1185">Reference proteome</keyword>
<organism evidence="2 3">
    <name type="scientific">Caenimonas koreensis DSM 17982</name>
    <dbReference type="NCBI Taxonomy" id="1121255"/>
    <lineage>
        <taxon>Bacteria</taxon>
        <taxon>Pseudomonadati</taxon>
        <taxon>Pseudomonadota</taxon>
        <taxon>Betaproteobacteria</taxon>
        <taxon>Burkholderiales</taxon>
        <taxon>Comamonadaceae</taxon>
        <taxon>Caenimonas</taxon>
    </lineage>
</organism>
<keyword evidence="1" id="KW-0812">Transmembrane</keyword>
<feature type="transmembrane region" description="Helical" evidence="1">
    <location>
        <begin position="47"/>
        <end position="72"/>
    </location>
</feature>